<gene>
    <name evidence="2" type="ORF">CLV62_10918</name>
</gene>
<proteinExistence type="predicted"/>
<reference evidence="2 3" key="1">
    <citation type="submission" date="2018-03" db="EMBL/GenBank/DDBJ databases">
        <title>Genomic Encyclopedia of Archaeal and Bacterial Type Strains, Phase II (KMG-II): from individual species to whole genera.</title>
        <authorList>
            <person name="Goeker M."/>
        </authorList>
    </citation>
    <scope>NUCLEOTIDE SEQUENCE [LARGE SCALE GENOMIC DNA]</scope>
    <source>
        <strain evidence="2 3">DSM 100214</strain>
    </source>
</reference>
<organism evidence="2 3">
    <name type="scientific">Dysgonomonas alginatilytica</name>
    <dbReference type="NCBI Taxonomy" id="1605892"/>
    <lineage>
        <taxon>Bacteria</taxon>
        <taxon>Pseudomonadati</taxon>
        <taxon>Bacteroidota</taxon>
        <taxon>Bacteroidia</taxon>
        <taxon>Bacteroidales</taxon>
        <taxon>Dysgonomonadaceae</taxon>
        <taxon>Dysgonomonas</taxon>
    </lineage>
</organism>
<dbReference type="RefSeq" id="WP_110310413.1">
    <property type="nucleotide sequence ID" value="NZ_QICL01000009.1"/>
</dbReference>
<comment type="caution">
    <text evidence="2">The sequence shown here is derived from an EMBL/GenBank/DDBJ whole genome shotgun (WGS) entry which is preliminary data.</text>
</comment>
<protein>
    <submittedName>
        <fullName evidence="2">Uncharacterized protein</fullName>
    </submittedName>
</protein>
<accession>A0A2V3PP99</accession>
<sequence>MLDKTHKQLKLIYWSCVIIMFIAFVLDVLYTSKYTLPTENTGLERWGIIITLGGIFASLKLLHPRLNESDKTDTETALRKYFTKYIIRLTALVSVSVFNLICLNLTGIENFRYLAFLSVFALFLCAPNKAHIESETEI</sequence>
<evidence type="ECO:0000256" key="1">
    <source>
        <dbReference type="SAM" id="Phobius"/>
    </source>
</evidence>
<keyword evidence="1" id="KW-1133">Transmembrane helix</keyword>
<dbReference type="EMBL" id="QICL01000009">
    <property type="protein sequence ID" value="PXV64692.1"/>
    <property type="molecule type" value="Genomic_DNA"/>
</dbReference>
<feature type="transmembrane region" description="Helical" evidence="1">
    <location>
        <begin position="85"/>
        <end position="107"/>
    </location>
</feature>
<feature type="transmembrane region" description="Helical" evidence="1">
    <location>
        <begin position="43"/>
        <end position="62"/>
    </location>
</feature>
<dbReference type="AlphaFoldDB" id="A0A2V3PP99"/>
<keyword evidence="1" id="KW-0812">Transmembrane</keyword>
<evidence type="ECO:0000313" key="2">
    <source>
        <dbReference type="EMBL" id="PXV64692.1"/>
    </source>
</evidence>
<keyword evidence="1" id="KW-0472">Membrane</keyword>
<dbReference type="Proteomes" id="UP000247973">
    <property type="component" value="Unassembled WGS sequence"/>
</dbReference>
<name>A0A2V3PP99_9BACT</name>
<feature type="transmembrane region" description="Helical" evidence="1">
    <location>
        <begin position="12"/>
        <end position="31"/>
    </location>
</feature>
<evidence type="ECO:0000313" key="3">
    <source>
        <dbReference type="Proteomes" id="UP000247973"/>
    </source>
</evidence>
<keyword evidence="3" id="KW-1185">Reference proteome</keyword>
<dbReference type="OrthoDB" id="996902at2"/>